<evidence type="ECO:0000259" key="1">
    <source>
        <dbReference type="Pfam" id="PF25137"/>
    </source>
</evidence>
<protein>
    <submittedName>
        <fullName evidence="2">Iron-containing alcohol dehydrogenase</fullName>
        <ecNumber evidence="2">1.1.1.1</ecNumber>
    </submittedName>
</protein>
<dbReference type="InterPro" id="IPR056798">
    <property type="entry name" value="ADH_Fe_C"/>
</dbReference>
<organism evidence="2 3">
    <name type="scientific">Gallintestinimicrobium propionicum</name>
    <dbReference type="NCBI Taxonomy" id="2981770"/>
    <lineage>
        <taxon>Bacteria</taxon>
        <taxon>Bacillati</taxon>
        <taxon>Bacillota</taxon>
        <taxon>Clostridia</taxon>
        <taxon>Lachnospirales</taxon>
        <taxon>Lachnospiraceae</taxon>
        <taxon>Gallintestinimicrobium</taxon>
    </lineage>
</organism>
<dbReference type="EMBL" id="JAJEQF010000004">
    <property type="protein sequence ID" value="MCC2166740.1"/>
    <property type="molecule type" value="Genomic_DNA"/>
</dbReference>
<proteinExistence type="predicted"/>
<dbReference type="GO" id="GO:0005829">
    <property type="term" value="C:cytosol"/>
    <property type="evidence" value="ECO:0007669"/>
    <property type="project" value="TreeGrafter"/>
</dbReference>
<dbReference type="EC" id="1.1.1.1" evidence="2"/>
<gene>
    <name evidence="2" type="ORF">LKD45_03320</name>
</gene>
<dbReference type="PANTHER" id="PTHR43633:SF1">
    <property type="entry name" value="ALCOHOL DEHYDROGENASE YQHD"/>
    <property type="match status" value="1"/>
</dbReference>
<dbReference type="SUPFAM" id="SSF56796">
    <property type="entry name" value="Dehydroquinate synthase-like"/>
    <property type="match status" value="1"/>
</dbReference>
<dbReference type="GO" id="GO:1990362">
    <property type="term" value="F:butanol dehydrogenase (NAD+) activity"/>
    <property type="evidence" value="ECO:0007669"/>
    <property type="project" value="InterPro"/>
</dbReference>
<sequence>MDVCVGTGFGYSCKGDKYDPTYLYTLPSKQTAAGAVDILSHVMEQYFQPNDEAYITDALSEAVMKTVIKYARKAMDELCIIGHDGTPSCKICKRSIWRRRG</sequence>
<dbReference type="GO" id="GO:1990002">
    <property type="term" value="F:methylglyoxal reductase (NADPH) (acetol producing) activity"/>
    <property type="evidence" value="ECO:0007669"/>
    <property type="project" value="TreeGrafter"/>
</dbReference>
<reference evidence="2 3" key="1">
    <citation type="submission" date="2021-10" db="EMBL/GenBank/DDBJ databases">
        <title>Anaerobic single-cell dispensing facilitates the cultivation of human gut bacteria.</title>
        <authorList>
            <person name="Afrizal A."/>
        </authorList>
    </citation>
    <scope>NUCLEOTIDE SEQUENCE [LARGE SCALE GENOMIC DNA]</scope>
    <source>
        <strain evidence="2 3">CLA-AA-H244</strain>
    </source>
</reference>
<dbReference type="InterPro" id="IPR044731">
    <property type="entry name" value="BDH-like"/>
</dbReference>
<dbReference type="Gene3D" id="1.20.1090.10">
    <property type="entry name" value="Dehydroquinate synthase-like - alpha domain"/>
    <property type="match status" value="1"/>
</dbReference>
<dbReference type="Proteomes" id="UP001199355">
    <property type="component" value="Unassembled WGS sequence"/>
</dbReference>
<accession>A0AAE3DJZ1</accession>
<dbReference type="GO" id="GO:0008106">
    <property type="term" value="F:alcohol dehydrogenase (NADP+) activity"/>
    <property type="evidence" value="ECO:0007669"/>
    <property type="project" value="TreeGrafter"/>
</dbReference>
<keyword evidence="2" id="KW-0560">Oxidoreductase</keyword>
<keyword evidence="3" id="KW-1185">Reference proteome</keyword>
<name>A0AAE3DJZ1_9FIRM</name>
<evidence type="ECO:0000313" key="2">
    <source>
        <dbReference type="EMBL" id="MCC2166740.1"/>
    </source>
</evidence>
<dbReference type="Pfam" id="PF25137">
    <property type="entry name" value="ADH_Fe_C"/>
    <property type="match status" value="1"/>
</dbReference>
<comment type="caution">
    <text evidence="2">The sequence shown here is derived from an EMBL/GenBank/DDBJ whole genome shotgun (WGS) entry which is preliminary data.</text>
</comment>
<dbReference type="AlphaFoldDB" id="A0AAE3DJZ1"/>
<dbReference type="PANTHER" id="PTHR43633">
    <property type="entry name" value="ALCOHOL DEHYDROGENASE YQHD"/>
    <property type="match status" value="1"/>
</dbReference>
<feature type="domain" description="Fe-containing alcohol dehydrogenase-like C-terminal" evidence="1">
    <location>
        <begin position="31"/>
        <end position="77"/>
    </location>
</feature>
<evidence type="ECO:0000313" key="3">
    <source>
        <dbReference type="Proteomes" id="UP001199355"/>
    </source>
</evidence>